<evidence type="ECO:0000256" key="1">
    <source>
        <dbReference type="SAM" id="MobiDB-lite"/>
    </source>
</evidence>
<accession>A0ABP8EI03</accession>
<dbReference type="InterPro" id="IPR027417">
    <property type="entry name" value="P-loop_NTPase"/>
</dbReference>
<dbReference type="EMBL" id="BAABAZ010000004">
    <property type="protein sequence ID" value="GAA4283577.1"/>
    <property type="molecule type" value="Genomic_DNA"/>
</dbReference>
<proteinExistence type="predicted"/>
<dbReference type="Proteomes" id="UP001501586">
    <property type="component" value="Unassembled WGS sequence"/>
</dbReference>
<comment type="caution">
    <text evidence="2">The sequence shown here is derived from an EMBL/GenBank/DDBJ whole genome shotgun (WGS) entry which is preliminary data.</text>
</comment>
<evidence type="ECO:0000313" key="3">
    <source>
        <dbReference type="Proteomes" id="UP001501586"/>
    </source>
</evidence>
<feature type="region of interest" description="Disordered" evidence="1">
    <location>
        <begin position="278"/>
        <end position="318"/>
    </location>
</feature>
<protein>
    <submittedName>
        <fullName evidence="2">Uncharacterized protein</fullName>
    </submittedName>
</protein>
<evidence type="ECO:0000313" key="2">
    <source>
        <dbReference type="EMBL" id="GAA4283577.1"/>
    </source>
</evidence>
<reference evidence="3" key="1">
    <citation type="journal article" date="2019" name="Int. J. Syst. Evol. Microbiol.">
        <title>The Global Catalogue of Microorganisms (GCM) 10K type strain sequencing project: providing services to taxonomists for standard genome sequencing and annotation.</title>
        <authorList>
            <consortium name="The Broad Institute Genomics Platform"/>
            <consortium name="The Broad Institute Genome Sequencing Center for Infectious Disease"/>
            <person name="Wu L."/>
            <person name="Ma J."/>
        </authorList>
    </citation>
    <scope>NUCLEOTIDE SEQUENCE [LARGE SCALE GENOMIC DNA]</scope>
    <source>
        <strain evidence="3">JCM 17458</strain>
    </source>
</reference>
<dbReference type="RefSeq" id="WP_236863646.1">
    <property type="nucleotide sequence ID" value="NZ_BAABAZ010000004.1"/>
</dbReference>
<dbReference type="Gene3D" id="3.40.50.300">
    <property type="entry name" value="P-loop containing nucleotide triphosphate hydrolases"/>
    <property type="match status" value="1"/>
</dbReference>
<keyword evidence="3" id="KW-1185">Reference proteome</keyword>
<sequence>MGQREDVRSALQGIAALPGAATAEVPQERRLTVGRLARRIERAAGGAPTGAVAVEKALEYFSFSPARTARARVAELDAEARARLRIALAFASAGQWLVLDEPFSGVSGQARAGIRGRLLEACSEFGRGLILATDSPVDAAVIGGTAVMLEKGQVADVGAFGDLLREPRSNLAAGMAGVNVFSGLARRNWLSIGHSKVRARTELDGKVYVTIPTNAAHLSFDEFDPTFTSDSVFEAVVVGIRDTRRTVQVVLSPADTEVGLAMTADLLDFTVDRATTAAGSGPTGAAGAVGAAGSEPAGVSEDEPPDAAATSGTAPEWGVLHPALGQTVGEQLSRVKVGARLYVEVDTARMHAYPIDRE</sequence>
<dbReference type="SUPFAM" id="SSF52540">
    <property type="entry name" value="P-loop containing nucleoside triphosphate hydrolases"/>
    <property type="match status" value="1"/>
</dbReference>
<name>A0ABP8EI03_9MICO</name>
<gene>
    <name evidence="2" type="ORF">GCM10022261_11080</name>
</gene>
<organism evidence="2 3">
    <name type="scientific">Brevibacterium daeguense</name>
    <dbReference type="NCBI Taxonomy" id="909936"/>
    <lineage>
        <taxon>Bacteria</taxon>
        <taxon>Bacillati</taxon>
        <taxon>Actinomycetota</taxon>
        <taxon>Actinomycetes</taxon>
        <taxon>Micrococcales</taxon>
        <taxon>Brevibacteriaceae</taxon>
        <taxon>Brevibacterium</taxon>
    </lineage>
</organism>
<feature type="compositionally biased region" description="Low complexity" evidence="1">
    <location>
        <begin position="278"/>
        <end position="299"/>
    </location>
</feature>